<evidence type="ECO:0000256" key="11">
    <source>
        <dbReference type="ARBA" id="ARBA00022759"/>
    </source>
</evidence>
<evidence type="ECO:0000256" key="10">
    <source>
        <dbReference type="ARBA" id="ARBA00022723"/>
    </source>
</evidence>
<comment type="similarity">
    <text evidence="5 14">Belongs to the RNase HII family. RnhC subfamily.</text>
</comment>
<dbReference type="NCBIfam" id="TIGR00716">
    <property type="entry name" value="rnhC"/>
    <property type="match status" value="1"/>
</dbReference>
<protein>
    <recommendedName>
        <fullName evidence="7 14">Ribonuclease HIII</fullName>
        <shortName evidence="14">RNase HIII</shortName>
        <ecNumber evidence="6 14">3.1.26.4</ecNumber>
    </recommendedName>
</protein>
<dbReference type="InterPro" id="IPR012295">
    <property type="entry name" value="TBP_dom_sf"/>
</dbReference>
<dbReference type="GO" id="GO:0043137">
    <property type="term" value="P:DNA replication, removal of RNA primer"/>
    <property type="evidence" value="ECO:0007669"/>
    <property type="project" value="TreeGrafter"/>
</dbReference>
<feature type="binding site" evidence="14 15">
    <location>
        <position position="80"/>
    </location>
    <ligand>
        <name>a divalent metal cation</name>
        <dbReference type="ChEBI" id="CHEBI:60240"/>
    </ligand>
</feature>
<comment type="cofactor">
    <cofactor evidence="14 15">
        <name>Mn(2+)</name>
        <dbReference type="ChEBI" id="CHEBI:29035"/>
    </cofactor>
    <cofactor evidence="14 15">
        <name>Mg(2+)</name>
        <dbReference type="ChEBI" id="CHEBI:18420"/>
    </cofactor>
    <text evidence="14 15">Manganese or magnesium. Binds 1 divalent metal ion per monomer in the absence of substrate. May bind a second metal ion after substrate binding.</text>
</comment>
<evidence type="ECO:0000256" key="3">
    <source>
        <dbReference type="ARBA" id="ARBA00004065"/>
    </source>
</evidence>
<evidence type="ECO:0000256" key="1">
    <source>
        <dbReference type="ARBA" id="ARBA00000077"/>
    </source>
</evidence>
<evidence type="ECO:0000256" key="4">
    <source>
        <dbReference type="ARBA" id="ARBA00004496"/>
    </source>
</evidence>
<keyword evidence="13 14" id="KW-0460">Magnesium</keyword>
<dbReference type="InterPro" id="IPR012337">
    <property type="entry name" value="RNaseH-like_sf"/>
</dbReference>
<comment type="caution">
    <text evidence="17">The sequence shown here is derived from an EMBL/GenBank/DDBJ whole genome shotgun (WGS) entry which is preliminary data.</text>
</comment>
<feature type="binding site" evidence="14 15">
    <location>
        <position position="79"/>
    </location>
    <ligand>
        <name>a divalent metal cation</name>
        <dbReference type="ChEBI" id="CHEBI:60240"/>
    </ligand>
</feature>
<feature type="binding site" evidence="14 15">
    <location>
        <position position="182"/>
    </location>
    <ligand>
        <name>a divalent metal cation</name>
        <dbReference type="ChEBI" id="CHEBI:60240"/>
    </ligand>
</feature>
<dbReference type="GO" id="GO:0006298">
    <property type="term" value="P:mismatch repair"/>
    <property type="evidence" value="ECO:0007669"/>
    <property type="project" value="TreeGrafter"/>
</dbReference>
<evidence type="ECO:0000256" key="6">
    <source>
        <dbReference type="ARBA" id="ARBA00012180"/>
    </source>
</evidence>
<keyword evidence="12 14" id="KW-0378">Hydrolase</keyword>
<dbReference type="InterPro" id="IPR001352">
    <property type="entry name" value="RNase_HII/HIII"/>
</dbReference>
<dbReference type="EC" id="3.1.26.4" evidence="6 14"/>
<dbReference type="PANTHER" id="PTHR10954">
    <property type="entry name" value="RIBONUCLEASE H2 SUBUNIT A"/>
    <property type="match status" value="1"/>
</dbReference>
<comment type="function">
    <text evidence="3 14">Endonuclease that specifically degrades the RNA of RNA-DNA hybrids.</text>
</comment>
<dbReference type="InterPro" id="IPR036397">
    <property type="entry name" value="RNaseH_sf"/>
</dbReference>
<reference evidence="17 18" key="1">
    <citation type="submission" date="2018-11" db="EMBL/GenBank/DDBJ databases">
        <title>Clostridium sp. nov., a member of the family Erysipelotrichaceae isolated from pig faeces.</title>
        <authorList>
            <person name="Chang Y.-H."/>
        </authorList>
    </citation>
    <scope>NUCLEOTIDE SEQUENCE [LARGE SCALE GENOMIC DNA]</scope>
    <source>
        <strain evidence="17 18">YH-panp20</strain>
    </source>
</reference>
<dbReference type="InterPro" id="IPR024567">
    <property type="entry name" value="RNase_HII/HIII_dom"/>
</dbReference>
<evidence type="ECO:0000256" key="7">
    <source>
        <dbReference type="ARBA" id="ARBA00021407"/>
    </source>
</evidence>
<dbReference type="GO" id="GO:0004523">
    <property type="term" value="F:RNA-DNA hybrid ribonuclease activity"/>
    <property type="evidence" value="ECO:0007669"/>
    <property type="project" value="UniProtKB-UniRule"/>
</dbReference>
<dbReference type="CDD" id="cd06590">
    <property type="entry name" value="RNase_HII_bacteria_HIII_like"/>
    <property type="match status" value="1"/>
</dbReference>
<dbReference type="GO" id="GO:0032299">
    <property type="term" value="C:ribonuclease H2 complex"/>
    <property type="evidence" value="ECO:0007669"/>
    <property type="project" value="TreeGrafter"/>
</dbReference>
<dbReference type="RefSeq" id="WP_128519596.1">
    <property type="nucleotide sequence ID" value="NZ_JALFCT010000037.1"/>
</dbReference>
<keyword evidence="18" id="KW-1185">Reference proteome</keyword>
<feature type="domain" description="RNase H type-2" evidence="16">
    <location>
        <begin position="73"/>
        <end position="282"/>
    </location>
</feature>
<dbReference type="PIRSF" id="PIRSF037748">
    <property type="entry name" value="RnhC"/>
    <property type="match status" value="1"/>
</dbReference>
<keyword evidence="8 14" id="KW-0963">Cytoplasm</keyword>
<gene>
    <name evidence="14 17" type="primary">rnhC</name>
    <name evidence="17" type="ORF">EDX97_02450</name>
</gene>
<dbReference type="Pfam" id="PF11858">
    <property type="entry name" value="DUF3378"/>
    <property type="match status" value="1"/>
</dbReference>
<evidence type="ECO:0000256" key="15">
    <source>
        <dbReference type="PROSITE-ProRule" id="PRU01319"/>
    </source>
</evidence>
<evidence type="ECO:0000256" key="9">
    <source>
        <dbReference type="ARBA" id="ARBA00022722"/>
    </source>
</evidence>
<accession>A0A3N0I4B7</accession>
<evidence type="ECO:0000256" key="13">
    <source>
        <dbReference type="ARBA" id="ARBA00022842"/>
    </source>
</evidence>
<name>A0A3N0I4B7_9FIRM</name>
<comment type="cofactor">
    <cofactor evidence="2">
        <name>Mg(2+)</name>
        <dbReference type="ChEBI" id="CHEBI:18420"/>
    </cofactor>
</comment>
<evidence type="ECO:0000313" key="18">
    <source>
        <dbReference type="Proteomes" id="UP000276568"/>
    </source>
</evidence>
<dbReference type="PANTHER" id="PTHR10954:SF23">
    <property type="entry name" value="RIBONUCLEASE"/>
    <property type="match status" value="1"/>
</dbReference>
<dbReference type="AlphaFoldDB" id="A0A3N0I4B7"/>
<evidence type="ECO:0000256" key="12">
    <source>
        <dbReference type="ARBA" id="ARBA00022801"/>
    </source>
</evidence>
<dbReference type="InterPro" id="IPR004641">
    <property type="entry name" value="RNase_HIII"/>
</dbReference>
<dbReference type="EMBL" id="RJQC01000001">
    <property type="protein sequence ID" value="RNM31436.1"/>
    <property type="molecule type" value="Genomic_DNA"/>
</dbReference>
<dbReference type="FunFam" id="3.30.420.10:FF:000047">
    <property type="entry name" value="Ribonuclease HIII"/>
    <property type="match status" value="1"/>
</dbReference>
<dbReference type="InterPro" id="IPR024568">
    <property type="entry name" value="RNase_HIII_N"/>
</dbReference>
<sequence>MNTITKKMSKQEIFALKERVANQIQKESRPQYTFYQIKLRECTITAYTSGKVVFQGKDLDWLAPDTPQQADVYPQAGSDEVGTGDYFGPVVVSATIVEKDRVDVLRSMGIQDSKQINDEKIRQLAPRIKELCPYTILVVSNDKYNQVHQTHNMVDIKCLLHNQAYVNLQQKGYTLPNFLIIDQFVQKSSYYRYLQNQPKVIPDIHFETKAENKYLSVACGSILARNAFLEAWDAMEAKYHFHFEKGAGKQVDLCAQRFVDEFGKSELGHVAKLHFANTKKLK</sequence>
<comment type="subcellular location">
    <subcellularLocation>
        <location evidence="4 14">Cytoplasm</location>
    </subcellularLocation>
</comment>
<dbReference type="GO" id="GO:0005737">
    <property type="term" value="C:cytoplasm"/>
    <property type="evidence" value="ECO:0007669"/>
    <property type="project" value="UniProtKB-SubCell"/>
</dbReference>
<dbReference type="OrthoDB" id="9777935at2"/>
<dbReference type="PROSITE" id="PS51975">
    <property type="entry name" value="RNASE_H_2"/>
    <property type="match status" value="1"/>
</dbReference>
<evidence type="ECO:0000259" key="16">
    <source>
        <dbReference type="PROSITE" id="PS51975"/>
    </source>
</evidence>
<keyword evidence="10 14" id="KW-0479">Metal-binding</keyword>
<evidence type="ECO:0000256" key="2">
    <source>
        <dbReference type="ARBA" id="ARBA00001946"/>
    </source>
</evidence>
<evidence type="ECO:0000313" key="17">
    <source>
        <dbReference type="EMBL" id="RNM31436.1"/>
    </source>
</evidence>
<evidence type="ECO:0000256" key="5">
    <source>
        <dbReference type="ARBA" id="ARBA00008378"/>
    </source>
</evidence>
<evidence type="ECO:0000256" key="14">
    <source>
        <dbReference type="HAMAP-Rule" id="MF_00053"/>
    </source>
</evidence>
<dbReference type="GO" id="GO:0003723">
    <property type="term" value="F:RNA binding"/>
    <property type="evidence" value="ECO:0007669"/>
    <property type="project" value="UniProtKB-UniRule"/>
</dbReference>
<dbReference type="HAMAP" id="MF_00053">
    <property type="entry name" value="RNase_HIII"/>
    <property type="match status" value="1"/>
</dbReference>
<keyword evidence="9 14" id="KW-0540">Nuclease</keyword>
<dbReference type="GO" id="GO:0000287">
    <property type="term" value="F:magnesium ion binding"/>
    <property type="evidence" value="ECO:0007669"/>
    <property type="project" value="UniProtKB-UniRule"/>
</dbReference>
<comment type="catalytic activity">
    <reaction evidence="1 14 15">
        <text>Endonucleolytic cleavage to 5'-phosphomonoester.</text>
        <dbReference type="EC" id="3.1.26.4"/>
    </reaction>
</comment>
<dbReference type="Pfam" id="PF01351">
    <property type="entry name" value="RNase_HII"/>
    <property type="match status" value="1"/>
</dbReference>
<dbReference type="Gene3D" id="3.30.420.10">
    <property type="entry name" value="Ribonuclease H-like superfamily/Ribonuclease H"/>
    <property type="match status" value="1"/>
</dbReference>
<evidence type="ECO:0000256" key="8">
    <source>
        <dbReference type="ARBA" id="ARBA00022490"/>
    </source>
</evidence>
<organism evidence="17 18">
    <name type="scientific">Absicoccus porci</name>
    <dbReference type="NCBI Taxonomy" id="2486576"/>
    <lineage>
        <taxon>Bacteria</taxon>
        <taxon>Bacillati</taxon>
        <taxon>Bacillota</taxon>
        <taxon>Erysipelotrichia</taxon>
        <taxon>Erysipelotrichales</taxon>
        <taxon>Erysipelotrichaceae</taxon>
        <taxon>Absicoccus</taxon>
    </lineage>
</organism>
<dbReference type="Proteomes" id="UP000276568">
    <property type="component" value="Unassembled WGS sequence"/>
</dbReference>
<keyword evidence="11 14" id="KW-0255">Endonuclease</keyword>
<proteinExistence type="inferred from homology"/>
<dbReference type="Gene3D" id="3.30.310.10">
    <property type="entry name" value="TATA-Binding Protein"/>
    <property type="match status" value="1"/>
</dbReference>
<dbReference type="SUPFAM" id="SSF53098">
    <property type="entry name" value="Ribonuclease H-like"/>
    <property type="match status" value="1"/>
</dbReference>